<feature type="transmembrane region" description="Helical" evidence="7">
    <location>
        <begin position="112"/>
        <end position="131"/>
    </location>
</feature>
<dbReference type="GO" id="GO:0016020">
    <property type="term" value="C:membrane"/>
    <property type="evidence" value="ECO:0007669"/>
    <property type="project" value="UniProtKB-SubCell"/>
</dbReference>
<sequence length="315" mass="34478">MATPPSLTPGQIAQMDEDEGPVVVAVSAFFIAISTATIVLRFLARLARRMKLGLDDWLSFGGLIGLYNAFVYIFAHWFIKMSILAFYTRVFTLNVLWFKLAVYIMTFYTTGWAVGVFFATLFQCFPPALFWEQYNPALSPRPKGSCHVHNASLVISSSALNTAGDIIVFALPIAILFRLQLKPMQKVGLVLLFATGALAIIAGIIRLKSSLSAVALDADVTWVTANIYLWTAVETAVGVLSIAGKSFRWSPVSSGLPRSATKSGGSTTNHELQPSAGQGILRTDEYWLDSYPRAEENSLENDRISARRTKLGSPV</sequence>
<evidence type="ECO:0000256" key="7">
    <source>
        <dbReference type="SAM" id="Phobius"/>
    </source>
</evidence>
<dbReference type="InterPro" id="IPR052337">
    <property type="entry name" value="SAT4-like"/>
</dbReference>
<keyword evidence="10" id="KW-1185">Reference proteome</keyword>
<feature type="transmembrane region" description="Helical" evidence="7">
    <location>
        <begin position="56"/>
        <end position="79"/>
    </location>
</feature>
<reference evidence="9 10" key="1">
    <citation type="journal article" date="2024" name="Front Chem Biol">
        <title>Unveiling the potential of Daldinia eschscholtzii MFLUCC 19-0629 through bioactivity and bioinformatics studies for enhanced sustainable agriculture production.</title>
        <authorList>
            <person name="Brooks S."/>
            <person name="Weaver J.A."/>
            <person name="Klomchit A."/>
            <person name="Alharthi S.A."/>
            <person name="Onlamun T."/>
            <person name="Nurani R."/>
            <person name="Vong T.K."/>
            <person name="Alberti F."/>
            <person name="Greco C."/>
        </authorList>
    </citation>
    <scope>NUCLEOTIDE SEQUENCE [LARGE SCALE GENOMIC DNA]</scope>
    <source>
        <strain evidence="9">MFLUCC 19-0629</strain>
    </source>
</reference>
<feature type="transmembrane region" description="Helical" evidence="7">
    <location>
        <begin position="85"/>
        <end position="105"/>
    </location>
</feature>
<dbReference type="AlphaFoldDB" id="A0AAX6MYX6"/>
<feature type="transmembrane region" description="Helical" evidence="7">
    <location>
        <begin position="20"/>
        <end position="44"/>
    </location>
</feature>
<feature type="compositionally biased region" description="Basic and acidic residues" evidence="6">
    <location>
        <begin position="296"/>
        <end position="305"/>
    </location>
</feature>
<proteinExistence type="inferred from homology"/>
<dbReference type="InterPro" id="IPR049326">
    <property type="entry name" value="Rhodopsin_dom_fungi"/>
</dbReference>
<evidence type="ECO:0000256" key="1">
    <source>
        <dbReference type="ARBA" id="ARBA00004141"/>
    </source>
</evidence>
<feature type="region of interest" description="Disordered" evidence="6">
    <location>
        <begin position="296"/>
        <end position="315"/>
    </location>
</feature>
<feature type="domain" description="Rhodopsin" evidence="8">
    <location>
        <begin position="68"/>
        <end position="242"/>
    </location>
</feature>
<feature type="region of interest" description="Disordered" evidence="6">
    <location>
        <begin position="251"/>
        <end position="275"/>
    </location>
</feature>
<dbReference type="PANTHER" id="PTHR33048:SF134">
    <property type="entry name" value="INTEGRAL MEMBRANE PROTEIN"/>
    <property type="match status" value="1"/>
</dbReference>
<dbReference type="Pfam" id="PF20684">
    <property type="entry name" value="Fung_rhodopsin"/>
    <property type="match status" value="1"/>
</dbReference>
<feature type="transmembrane region" description="Helical" evidence="7">
    <location>
        <begin position="151"/>
        <end position="177"/>
    </location>
</feature>
<name>A0AAX6MYX6_9PEZI</name>
<comment type="caution">
    <text evidence="9">The sequence shown here is derived from an EMBL/GenBank/DDBJ whole genome shotgun (WGS) entry which is preliminary data.</text>
</comment>
<evidence type="ECO:0000256" key="6">
    <source>
        <dbReference type="SAM" id="MobiDB-lite"/>
    </source>
</evidence>
<protein>
    <recommendedName>
        <fullName evidence="8">Rhodopsin domain-containing protein</fullName>
    </recommendedName>
</protein>
<organism evidence="9 10">
    <name type="scientific">Daldinia eschscholtzii</name>
    <dbReference type="NCBI Taxonomy" id="292717"/>
    <lineage>
        <taxon>Eukaryota</taxon>
        <taxon>Fungi</taxon>
        <taxon>Dikarya</taxon>
        <taxon>Ascomycota</taxon>
        <taxon>Pezizomycotina</taxon>
        <taxon>Sordariomycetes</taxon>
        <taxon>Xylariomycetidae</taxon>
        <taxon>Xylariales</taxon>
        <taxon>Hypoxylaceae</taxon>
        <taxon>Daldinia</taxon>
    </lineage>
</organism>
<evidence type="ECO:0000259" key="8">
    <source>
        <dbReference type="Pfam" id="PF20684"/>
    </source>
</evidence>
<evidence type="ECO:0000256" key="4">
    <source>
        <dbReference type="ARBA" id="ARBA00023136"/>
    </source>
</evidence>
<feature type="compositionally biased region" description="Basic residues" evidence="6">
    <location>
        <begin position="306"/>
        <end position="315"/>
    </location>
</feature>
<dbReference type="EMBL" id="JBANMG010000001">
    <property type="protein sequence ID" value="KAK6957401.1"/>
    <property type="molecule type" value="Genomic_DNA"/>
</dbReference>
<dbReference type="Proteomes" id="UP001369815">
    <property type="component" value="Unassembled WGS sequence"/>
</dbReference>
<keyword evidence="3 7" id="KW-1133">Transmembrane helix</keyword>
<evidence type="ECO:0000313" key="10">
    <source>
        <dbReference type="Proteomes" id="UP001369815"/>
    </source>
</evidence>
<feature type="transmembrane region" description="Helical" evidence="7">
    <location>
        <begin position="227"/>
        <end position="244"/>
    </location>
</feature>
<dbReference type="PANTHER" id="PTHR33048">
    <property type="entry name" value="PTH11-LIKE INTEGRAL MEMBRANE PROTEIN (AFU_ORTHOLOGUE AFUA_5G11245)"/>
    <property type="match status" value="1"/>
</dbReference>
<keyword evidence="4 7" id="KW-0472">Membrane</keyword>
<evidence type="ECO:0000313" key="9">
    <source>
        <dbReference type="EMBL" id="KAK6957401.1"/>
    </source>
</evidence>
<keyword evidence="2 7" id="KW-0812">Transmembrane</keyword>
<accession>A0AAX6MYX6</accession>
<comment type="subcellular location">
    <subcellularLocation>
        <location evidence="1">Membrane</location>
        <topology evidence="1">Multi-pass membrane protein</topology>
    </subcellularLocation>
</comment>
<gene>
    <name evidence="9" type="ORF">Daesc_000185</name>
</gene>
<evidence type="ECO:0000256" key="2">
    <source>
        <dbReference type="ARBA" id="ARBA00022692"/>
    </source>
</evidence>
<evidence type="ECO:0000256" key="3">
    <source>
        <dbReference type="ARBA" id="ARBA00022989"/>
    </source>
</evidence>
<feature type="transmembrane region" description="Helical" evidence="7">
    <location>
        <begin position="189"/>
        <end position="207"/>
    </location>
</feature>
<evidence type="ECO:0000256" key="5">
    <source>
        <dbReference type="ARBA" id="ARBA00038359"/>
    </source>
</evidence>
<feature type="compositionally biased region" description="Polar residues" evidence="6">
    <location>
        <begin position="260"/>
        <end position="275"/>
    </location>
</feature>
<comment type="similarity">
    <text evidence="5">Belongs to the SAT4 family.</text>
</comment>